<dbReference type="Proteomes" id="UP001153292">
    <property type="component" value="Chromosome 5"/>
</dbReference>
<evidence type="ECO:0000313" key="4">
    <source>
        <dbReference type="Proteomes" id="UP001153292"/>
    </source>
</evidence>
<dbReference type="InterPro" id="IPR052775">
    <property type="entry name" value="IUN_hydrolase"/>
</dbReference>
<dbReference type="PANTHER" id="PTHR46190">
    <property type="entry name" value="SI:CH211-201H21.5-RELATED"/>
    <property type="match status" value="1"/>
</dbReference>
<reference evidence="3" key="1">
    <citation type="submission" date="2021-12" db="EMBL/GenBank/DDBJ databases">
        <authorList>
            <person name="King R."/>
        </authorList>
    </citation>
    <scope>NUCLEOTIDE SEQUENCE</scope>
</reference>
<protein>
    <recommendedName>
        <fullName evidence="2">Inosine/uridine-preferring nucleoside hydrolase domain-containing protein</fullName>
    </recommendedName>
</protein>
<dbReference type="InterPro" id="IPR036452">
    <property type="entry name" value="Ribo_hydro-like"/>
</dbReference>
<evidence type="ECO:0000313" key="3">
    <source>
        <dbReference type="EMBL" id="CAH0406171.1"/>
    </source>
</evidence>
<keyword evidence="4" id="KW-1185">Reference proteome</keyword>
<feature type="domain" description="Inosine/uridine-preferring nucleoside hydrolase" evidence="2">
    <location>
        <begin position="29"/>
        <end position="320"/>
    </location>
</feature>
<name>A0ABN8BD04_CHISP</name>
<accession>A0ABN8BD04</accession>
<dbReference type="EMBL" id="OU963898">
    <property type="protein sequence ID" value="CAH0406171.1"/>
    <property type="molecule type" value="Genomic_DNA"/>
</dbReference>
<gene>
    <name evidence="3" type="ORF">CHILSU_LOCUS9545</name>
</gene>
<dbReference type="Pfam" id="PF01156">
    <property type="entry name" value="IU_nuc_hydro"/>
    <property type="match status" value="1"/>
</dbReference>
<dbReference type="InterPro" id="IPR001910">
    <property type="entry name" value="Inosine/uridine_hydrolase_dom"/>
</dbReference>
<sequence>MFADLIYFTVFVNLILTIQCYITSHRPKLVIDQDGGADDAMAIFIALLREEYFNGPELVAITTTHGNVNESQCFINTQRILDTAKRRDIPIHRGSESAIIKDYPEDNFFGTDGLGDNKNVKYQAIRAEPSHAVFILIELSKKYEGELIVVTIAPLTNIALALKIDPDFINRLKHIYVGAGTINDAGFPKPEFNALLDVEAYYILMQSAHPDKVTVLPFSRIKDSMNITTDWRQNVLGKINTDIMRAQNMFDQVALPKNPRWHYLDPAVMSVALNNGIVESYKLSKNNITLWGDKRGYNTNNFTSDQPNVNLVYATSENKYKNFLYETFSAEIPEYNKN</sequence>
<evidence type="ECO:0000256" key="1">
    <source>
        <dbReference type="ARBA" id="ARBA00009176"/>
    </source>
</evidence>
<organism evidence="3 4">
    <name type="scientific">Chilo suppressalis</name>
    <name type="common">Asiatic rice borer moth</name>
    <dbReference type="NCBI Taxonomy" id="168631"/>
    <lineage>
        <taxon>Eukaryota</taxon>
        <taxon>Metazoa</taxon>
        <taxon>Ecdysozoa</taxon>
        <taxon>Arthropoda</taxon>
        <taxon>Hexapoda</taxon>
        <taxon>Insecta</taxon>
        <taxon>Pterygota</taxon>
        <taxon>Neoptera</taxon>
        <taxon>Endopterygota</taxon>
        <taxon>Lepidoptera</taxon>
        <taxon>Glossata</taxon>
        <taxon>Ditrysia</taxon>
        <taxon>Pyraloidea</taxon>
        <taxon>Crambidae</taxon>
        <taxon>Crambinae</taxon>
        <taxon>Chilo</taxon>
    </lineage>
</organism>
<dbReference type="SUPFAM" id="SSF53590">
    <property type="entry name" value="Nucleoside hydrolase"/>
    <property type="match status" value="1"/>
</dbReference>
<dbReference type="PANTHER" id="PTHR46190:SF1">
    <property type="entry name" value="SI:CH211-201H21.5"/>
    <property type="match status" value="1"/>
</dbReference>
<evidence type="ECO:0000259" key="2">
    <source>
        <dbReference type="Pfam" id="PF01156"/>
    </source>
</evidence>
<dbReference type="Gene3D" id="3.90.245.10">
    <property type="entry name" value="Ribonucleoside hydrolase-like"/>
    <property type="match status" value="1"/>
</dbReference>
<comment type="similarity">
    <text evidence="1">Belongs to the IUNH family.</text>
</comment>
<proteinExistence type="inferred from homology"/>